<dbReference type="Proteomes" id="UP000823736">
    <property type="component" value="Unassembled WGS sequence"/>
</dbReference>
<evidence type="ECO:0000256" key="5">
    <source>
        <dbReference type="ARBA" id="ARBA00022898"/>
    </source>
</evidence>
<dbReference type="GO" id="GO:0004760">
    <property type="term" value="F:L-serine-pyruvate transaminase activity"/>
    <property type="evidence" value="ECO:0007669"/>
    <property type="project" value="TreeGrafter"/>
</dbReference>
<organism evidence="8 9">
    <name type="scientific">Halolamina salifodinae</name>
    <dbReference type="NCBI Taxonomy" id="1202767"/>
    <lineage>
        <taxon>Archaea</taxon>
        <taxon>Methanobacteriati</taxon>
        <taxon>Methanobacteriota</taxon>
        <taxon>Stenosarchaea group</taxon>
        <taxon>Halobacteria</taxon>
        <taxon>Halobacteriales</taxon>
        <taxon>Haloferacaceae</taxon>
    </lineage>
</organism>
<dbReference type="PANTHER" id="PTHR21152:SF24">
    <property type="entry name" value="ALANINE--GLYOXYLATE AMINOTRANSFERASE 1"/>
    <property type="match status" value="1"/>
</dbReference>
<dbReference type="InterPro" id="IPR000192">
    <property type="entry name" value="Aminotrans_V_dom"/>
</dbReference>
<dbReference type="InterPro" id="IPR024169">
    <property type="entry name" value="SP_NH2Trfase/AEP_transaminase"/>
</dbReference>
<protein>
    <submittedName>
        <fullName evidence="8">Aspartate aminotransferase-like enzyme</fullName>
    </submittedName>
</protein>
<reference evidence="8" key="1">
    <citation type="submission" date="2021-03" db="EMBL/GenBank/DDBJ databases">
        <title>Genomic Encyclopedia of Type Strains, Phase IV (KMG-IV): sequencing the most valuable type-strain genomes for metagenomic binning, comparative biology and taxonomic classification.</title>
        <authorList>
            <person name="Goeker M."/>
        </authorList>
    </citation>
    <scope>NUCLEOTIDE SEQUENCE</scope>
    <source>
        <strain evidence="8">DSM 26232</strain>
    </source>
</reference>
<evidence type="ECO:0000259" key="7">
    <source>
        <dbReference type="Pfam" id="PF00266"/>
    </source>
</evidence>
<feature type="compositionally biased region" description="Polar residues" evidence="6">
    <location>
        <begin position="219"/>
        <end position="248"/>
    </location>
</feature>
<dbReference type="InterPro" id="IPR015421">
    <property type="entry name" value="PyrdxlP-dep_Trfase_major"/>
</dbReference>
<dbReference type="Pfam" id="PF00266">
    <property type="entry name" value="Aminotran_5"/>
    <property type="match status" value="1"/>
</dbReference>
<dbReference type="Gene3D" id="3.90.1150.10">
    <property type="entry name" value="Aspartate Aminotransferase, domain 1"/>
    <property type="match status" value="1"/>
</dbReference>
<evidence type="ECO:0000256" key="2">
    <source>
        <dbReference type="ARBA" id="ARBA00009236"/>
    </source>
</evidence>
<gene>
    <name evidence="8" type="ORF">J2753_001882</name>
</gene>
<keyword evidence="9" id="KW-1185">Reference proteome</keyword>
<keyword evidence="4" id="KW-0808">Transferase</keyword>
<dbReference type="AlphaFoldDB" id="A0A8T4H0R8"/>
<evidence type="ECO:0000256" key="4">
    <source>
        <dbReference type="ARBA" id="ARBA00022679"/>
    </source>
</evidence>
<dbReference type="InterPro" id="IPR015424">
    <property type="entry name" value="PyrdxlP-dep_Trfase"/>
</dbReference>
<dbReference type="SUPFAM" id="SSF53383">
    <property type="entry name" value="PLP-dependent transferases"/>
    <property type="match status" value="1"/>
</dbReference>
<feature type="region of interest" description="Disordered" evidence="6">
    <location>
        <begin position="219"/>
        <end position="253"/>
    </location>
</feature>
<feature type="domain" description="Aminotransferase class V" evidence="7">
    <location>
        <begin position="68"/>
        <end position="216"/>
    </location>
</feature>
<proteinExistence type="inferred from homology"/>
<evidence type="ECO:0000256" key="6">
    <source>
        <dbReference type="SAM" id="MobiDB-lite"/>
    </source>
</evidence>
<dbReference type="InterPro" id="IPR015422">
    <property type="entry name" value="PyrdxlP-dep_Trfase_small"/>
</dbReference>
<accession>A0A8T4H0R8</accession>
<comment type="similarity">
    <text evidence="2">Belongs to the class-V pyridoxal-phosphate-dependent aminotransferase family.</text>
</comment>
<dbReference type="PANTHER" id="PTHR21152">
    <property type="entry name" value="AMINOTRANSFERASE CLASS V"/>
    <property type="match status" value="1"/>
</dbReference>
<comment type="cofactor">
    <cofactor evidence="1">
        <name>pyridoxal 5'-phosphate</name>
        <dbReference type="ChEBI" id="CHEBI:597326"/>
    </cofactor>
</comment>
<name>A0A8T4H0R8_9EURY</name>
<dbReference type="RefSeq" id="WP_245334552.1">
    <property type="nucleotide sequence ID" value="NZ_JAGGLC010000003.1"/>
</dbReference>
<sequence>MREDFLLLNPGPVPLSADVREAMSEPMVSHRSAAFEAVYERAQDGLEYVFERSTPSEASTSVGGEALILNGTATMGMEAAVANLVDEDDELVAVVNGKFGRRFKRIAERHCEVTPVEFDWGDPVDLDAVDAAVSDDTEVVTVVHNETSTGLLNPVREIGEIAAAADARFVVDGVTSIGGDEFRIDDWNVDIAVTDGQKALAAPPGVSALYVADGVDESQGLSSASEGRSPSGNRKPSASGDNQNTSCSDDVDAHIDGGNAPFYEDLDWHSRKAGQHQTPFTSAVPLFRGLAVAVEEIEAEGMSGRIARHRRQSTAFREAMWAMGLESFPELNEATAYSNTLTAIDLPEGARGDDSEAFFDAVSERGVSISGGQAHLGGEVFRVSNMGNLTSDQLLRGIRTIGEAFEQVGVDIDTEAGVKKARNELDA</sequence>
<dbReference type="EMBL" id="JAGGLC010000003">
    <property type="protein sequence ID" value="MBP1987384.1"/>
    <property type="molecule type" value="Genomic_DNA"/>
</dbReference>
<dbReference type="GO" id="GO:0019265">
    <property type="term" value="P:glycine biosynthetic process, by transamination of glyoxylate"/>
    <property type="evidence" value="ECO:0007669"/>
    <property type="project" value="TreeGrafter"/>
</dbReference>
<evidence type="ECO:0000313" key="8">
    <source>
        <dbReference type="EMBL" id="MBP1987384.1"/>
    </source>
</evidence>
<comment type="caution">
    <text evidence="8">The sequence shown here is derived from an EMBL/GenBank/DDBJ whole genome shotgun (WGS) entry which is preliminary data.</text>
</comment>
<keyword evidence="5" id="KW-0663">Pyridoxal phosphate</keyword>
<dbReference type="Gene3D" id="3.40.640.10">
    <property type="entry name" value="Type I PLP-dependent aspartate aminotransferase-like (Major domain)"/>
    <property type="match status" value="1"/>
</dbReference>
<evidence type="ECO:0000313" key="9">
    <source>
        <dbReference type="Proteomes" id="UP000823736"/>
    </source>
</evidence>
<evidence type="ECO:0000256" key="1">
    <source>
        <dbReference type="ARBA" id="ARBA00001933"/>
    </source>
</evidence>
<dbReference type="GO" id="GO:0008453">
    <property type="term" value="F:alanine-glyoxylate transaminase activity"/>
    <property type="evidence" value="ECO:0007669"/>
    <property type="project" value="TreeGrafter"/>
</dbReference>
<evidence type="ECO:0000256" key="3">
    <source>
        <dbReference type="ARBA" id="ARBA00022576"/>
    </source>
</evidence>
<keyword evidence="3 8" id="KW-0032">Aminotransferase</keyword>
<dbReference type="PIRSF" id="PIRSF000524">
    <property type="entry name" value="SPT"/>
    <property type="match status" value="1"/>
</dbReference>